<dbReference type="Gene3D" id="1.20.1270.280">
    <property type="match status" value="1"/>
</dbReference>
<dbReference type="GO" id="GO:0005874">
    <property type="term" value="C:microtubule"/>
    <property type="evidence" value="ECO:0007669"/>
    <property type="project" value="UniProtKB-KW"/>
</dbReference>
<dbReference type="Gene3D" id="3.10.490.20">
    <property type="match status" value="1"/>
</dbReference>
<dbReference type="GO" id="GO:0045505">
    <property type="term" value="F:dynein intermediate chain binding"/>
    <property type="evidence" value="ECO:0007669"/>
    <property type="project" value="InterPro"/>
</dbReference>
<protein>
    <submittedName>
        <fullName evidence="21">Uncharacterized protein</fullName>
    </submittedName>
</protein>
<evidence type="ECO:0000256" key="3">
    <source>
        <dbReference type="ARBA" id="ARBA00022701"/>
    </source>
</evidence>
<keyword evidence="12" id="KW-0966">Cell projection</keyword>
<dbReference type="Gene3D" id="1.20.920.20">
    <property type="match status" value="1"/>
</dbReference>
<dbReference type="SUPFAM" id="SSF52540">
    <property type="entry name" value="P-loop containing nucleoside triphosphate hydrolases"/>
    <property type="match status" value="1"/>
</dbReference>
<dbReference type="GO" id="GO:0051959">
    <property type="term" value="F:dynein light intermediate chain binding"/>
    <property type="evidence" value="ECO:0007669"/>
    <property type="project" value="InterPro"/>
</dbReference>
<feature type="domain" description="Dynein heavy chain C-terminal" evidence="20">
    <location>
        <begin position="1629"/>
        <end position="1950"/>
    </location>
</feature>
<dbReference type="InterPro" id="IPR004273">
    <property type="entry name" value="Dynein_heavy_D6_P-loop"/>
</dbReference>
<feature type="domain" description="Dynein heavy chain ATP-binding dynein motor region" evidence="17">
    <location>
        <begin position="851"/>
        <end position="1073"/>
    </location>
</feature>
<sequence length="1953" mass="219637">MLRGRFPPSAVSGSGADVLKKLTQVTIALWKLSKDKLLPTPAKFHYIFNMRELSRVFQGVLSCKTEIMLNGGTRGEDGSLGMNPACIIASIWKHECDRVFCDKLTNLKDKQWFQNAIQELAMETFDEEATAGFTNDFSMVNFLRDDIYDEDGVMIEEAPKVYEPGGTLPKVRERVLSFLDKYNEENPSKKMELVLFDDALQHLLRINRLTEMPRGSGLLVGVGGSGKQSLTKLSAYISRAKMFQVTLTKTYNLASFKLDLALMYKNAGHIRQPTVFVFTEAEIKEEVFLEVINSVMMTGDVPGLFAKDEMMAMTADLQASFIKDRPGLAESQDNLKQYFIDCVRDNLHIMLCMSPLNPKFPERARKFPGLISGPTIDWFLPWPSDALVSVAQGFISDYPMDCSKTVKAGLMVHMGSVHKMVTDVCDEYLAQYRRSVSQTPKSYLSFIHSYKLMYSEKLAEIKDKETRVKLGLEKLIQGADDVEKMKIVLAAEDKKLAKATIDTNNMLESLEVSSMEAKKEGEQVSTFKAKCQEDADRIGKEKEACMADLAKAQPFVDSAETAIASIQPSHINEVKKLGSPADIIKLVFDGVLILFKAEMAKVGPSTLTVAKQDLPYIEPSFKPFALSVMGDAQFLPKLVQFGKVGKDLINEETIELLCPYLELENFNAKIAKGASSAAEGLCLWVQAMYDYHGASKIVKPKLEALSIAEAQMEAANQALGQAELRLQECEKRLNDLQTLFQNQMAEKKKIEDGAAALQKKMTQASDLIGGLANERTRWTEDAKNFADVKQRLVGDSALACAFVSYCGPFNQEYRLKMITVKFTDDCQENGVPVTSNLNVIDFLVDVGTRGDWNMEGLPTDELSIQNGILVTRSSRYPLLIDPQGQALGWIKRRCENTMPAHGPVLLNDPKLKDKLEFAMGDGKALVVIGVENDVDPMLDPVLEKEIITKGRRKLITVADKQMDFTDDFRLYFITRLPNPLFSPELQAKTTVVDFSVTQKGLEEQLLGRVISKEQKALEEQLSEVLEDVISNTKSLDQLDRSLLNRLTSGGGNLLEDDELIGVLANTKLKAAEVKTKLTAAAETKETISEKREQFRPVATRGAVLYFAIVEMSLVNSMYQTSLGQFLILFMGSMDKAEKAALASKRVANIITTMTYMTYRYIERGLYEADKLLFVLLVTLKILVTQEMEKRGTGLRPSDVSLFLRGGAALDINSVKRRPFLWISNEAWLNVIELSNSHKFFKDLPAEMTGNDSLWHRWYEDEMPEAMAIPDYEAKIAEQAEIGPFLKLLLVRTLRMDRSILTTKEFVRNTKQMGPDYIAPITNTVADVYAEMLPEVPVIFLLSRGADPTDGIQALARKKKLPQVQPISLGEGQDVVAKKALEVARTEGTWVLLQNCELMLELMDEMEQIIQKFVEVGLDPNFRLFITALPHSDFPLGLLQMSTKVTNEPPAGLKAGVLRSYTVLVDTDRLERVETVQWRQLLFGLCFLHSVVQERRKFGSLGWCIPYEYNTGDITACILFLQKHLYNGPISWQTFQYMVAEVQYGGKITDDLDLRMFNCYTQQWLTPETCSPTFTYNPPEYLAKANDFKYSIPTYTEHKAYHTFISGFPEIDSPEVFGLHPNAELTYRIKEVNGLLETLGETQPKGGGGGGGASREDTVYAKASELLDRLTEDYIEDEYKAKLMKLGGLSIPLNIFLFQEIQRLQKVIGKVRFILTQLQLAIKGEVVMTDELQETMDSLSDAKVPHLWTYTVAGDEFSWILPTIGLWFSSLMYRDEQNRTWLNNGRPTAYWLTGFFNPNGFLTAMKQEVVRSHNKNNKSDGDQWSLDDVIDRTDTTNMERAEHVRSAPQEGVYIHGLSLDGAAWSKQDQSMVESEPKKLFVPLVILFVTANAKKLQDKVVLQTFGPDGPYRCPVYKYPKRTDRFFVFFVTLKCPNGKAPAHWILRGVALLCNTD</sequence>
<feature type="domain" description="Dynein heavy chain region D6 P-loop" evidence="14">
    <location>
        <begin position="1334"/>
        <end position="1445"/>
    </location>
</feature>
<feature type="coiled-coil region" evidence="13">
    <location>
        <begin position="705"/>
        <end position="746"/>
    </location>
</feature>
<evidence type="ECO:0000259" key="18">
    <source>
        <dbReference type="Pfam" id="PF17857"/>
    </source>
</evidence>
<dbReference type="InterPro" id="IPR041589">
    <property type="entry name" value="DNAH3_AAA_lid_1"/>
</dbReference>
<dbReference type="InterPro" id="IPR024317">
    <property type="entry name" value="Dynein_heavy_chain_D4_dom"/>
</dbReference>
<gene>
    <name evidence="21" type="ORF">DSPE1174_LOCUS12866</name>
</gene>
<keyword evidence="9" id="KW-0969">Cilium</keyword>
<dbReference type="FunFam" id="3.40.50.300:FF:000049">
    <property type="entry name" value="Dynein, axonemal, heavy chain 5"/>
    <property type="match status" value="1"/>
</dbReference>
<dbReference type="InterPro" id="IPR042219">
    <property type="entry name" value="AAA_lid_11_sf"/>
</dbReference>
<evidence type="ECO:0000256" key="8">
    <source>
        <dbReference type="ARBA" id="ARBA00023054"/>
    </source>
</evidence>
<feature type="domain" description="Dynein heavy chain AAA lid" evidence="19">
    <location>
        <begin position="1477"/>
        <end position="1622"/>
    </location>
</feature>
<dbReference type="InterPro" id="IPR041228">
    <property type="entry name" value="Dynein_C"/>
</dbReference>
<dbReference type="GO" id="GO:0030286">
    <property type="term" value="C:dynein complex"/>
    <property type="evidence" value="ECO:0007669"/>
    <property type="project" value="UniProtKB-KW"/>
</dbReference>
<accession>A0A7S2C7U8</accession>
<dbReference type="InterPro" id="IPR026983">
    <property type="entry name" value="DHC"/>
</dbReference>
<dbReference type="GO" id="GO:0005524">
    <property type="term" value="F:ATP binding"/>
    <property type="evidence" value="ECO:0007669"/>
    <property type="project" value="UniProtKB-KW"/>
</dbReference>
<dbReference type="InterPro" id="IPR027417">
    <property type="entry name" value="P-loop_NTPase"/>
</dbReference>
<dbReference type="Pfam" id="PF18198">
    <property type="entry name" value="AAA_lid_11"/>
    <property type="match status" value="1"/>
</dbReference>
<evidence type="ECO:0000256" key="12">
    <source>
        <dbReference type="ARBA" id="ARBA00023273"/>
    </source>
</evidence>
<name>A0A7S2C7U8_9STRA</name>
<evidence type="ECO:0000256" key="5">
    <source>
        <dbReference type="ARBA" id="ARBA00022741"/>
    </source>
</evidence>
<evidence type="ECO:0000313" key="21">
    <source>
        <dbReference type="EMBL" id="CAD9418181.1"/>
    </source>
</evidence>
<evidence type="ECO:0000259" key="19">
    <source>
        <dbReference type="Pfam" id="PF18198"/>
    </source>
</evidence>
<dbReference type="Gene3D" id="6.10.140.1060">
    <property type="match status" value="1"/>
</dbReference>
<evidence type="ECO:0000259" key="20">
    <source>
        <dbReference type="Pfam" id="PF18199"/>
    </source>
</evidence>
<evidence type="ECO:0000259" key="14">
    <source>
        <dbReference type="Pfam" id="PF03028"/>
    </source>
</evidence>
<dbReference type="Gene3D" id="1.10.8.1220">
    <property type="match status" value="1"/>
</dbReference>
<keyword evidence="6" id="KW-0067">ATP-binding</keyword>
<evidence type="ECO:0000256" key="6">
    <source>
        <dbReference type="ARBA" id="ARBA00022840"/>
    </source>
</evidence>
<keyword evidence="4" id="KW-0677">Repeat</keyword>
<dbReference type="Pfam" id="PF12777">
    <property type="entry name" value="MT"/>
    <property type="match status" value="1"/>
</dbReference>
<evidence type="ECO:0000256" key="2">
    <source>
        <dbReference type="ARBA" id="ARBA00022490"/>
    </source>
</evidence>
<keyword evidence="11" id="KW-0206">Cytoskeleton</keyword>
<evidence type="ECO:0000259" key="17">
    <source>
        <dbReference type="Pfam" id="PF12781"/>
    </source>
</evidence>
<feature type="domain" description="Dynein heavy chain AAA module D4" evidence="16">
    <location>
        <begin position="191"/>
        <end position="451"/>
    </location>
</feature>
<keyword evidence="3" id="KW-0493">Microtubule</keyword>
<dbReference type="Pfam" id="PF12780">
    <property type="entry name" value="AAA_8"/>
    <property type="match status" value="1"/>
</dbReference>
<dbReference type="GO" id="GO:0007018">
    <property type="term" value="P:microtubule-based movement"/>
    <property type="evidence" value="ECO:0007669"/>
    <property type="project" value="InterPro"/>
</dbReference>
<feature type="domain" description="Dynein heavy chain coiled coil stalk" evidence="15">
    <location>
        <begin position="467"/>
        <end position="818"/>
    </location>
</feature>
<evidence type="ECO:0000256" key="11">
    <source>
        <dbReference type="ARBA" id="ARBA00023212"/>
    </source>
</evidence>
<feature type="domain" description="Dynein heavy chain 3 AAA+ lid" evidence="18">
    <location>
        <begin position="25"/>
        <end position="127"/>
    </location>
</feature>
<dbReference type="Pfam" id="PF12781">
    <property type="entry name" value="AAA_9"/>
    <property type="match status" value="1"/>
</dbReference>
<evidence type="ECO:0000256" key="7">
    <source>
        <dbReference type="ARBA" id="ARBA00023017"/>
    </source>
</evidence>
<dbReference type="Gene3D" id="1.20.920.30">
    <property type="match status" value="1"/>
</dbReference>
<dbReference type="FunFam" id="3.40.50.300:FF:002141">
    <property type="entry name" value="Dynein heavy chain"/>
    <property type="match status" value="1"/>
</dbReference>
<dbReference type="EMBL" id="HBGS01025322">
    <property type="protein sequence ID" value="CAD9418181.1"/>
    <property type="molecule type" value="Transcribed_RNA"/>
</dbReference>
<dbReference type="PANTHER" id="PTHR46961">
    <property type="entry name" value="DYNEIN HEAVY CHAIN 1, AXONEMAL-LIKE PROTEIN"/>
    <property type="match status" value="1"/>
</dbReference>
<comment type="subcellular location">
    <subcellularLocation>
        <location evidence="1">Cytoplasm</location>
        <location evidence="1">Cytoskeleton</location>
        <location evidence="1">Cilium axoneme</location>
    </subcellularLocation>
</comment>
<keyword evidence="5" id="KW-0547">Nucleotide-binding</keyword>
<evidence type="ECO:0000259" key="15">
    <source>
        <dbReference type="Pfam" id="PF12777"/>
    </source>
</evidence>
<dbReference type="Pfam" id="PF18199">
    <property type="entry name" value="Dynein_C"/>
    <property type="match status" value="1"/>
</dbReference>
<dbReference type="InterPro" id="IPR043160">
    <property type="entry name" value="Dynein_C_barrel"/>
</dbReference>
<dbReference type="FunFam" id="1.10.8.1220:FF:000001">
    <property type="entry name" value="Dynein axonemal heavy chain 5"/>
    <property type="match status" value="1"/>
</dbReference>
<evidence type="ECO:0000256" key="4">
    <source>
        <dbReference type="ARBA" id="ARBA00022737"/>
    </source>
</evidence>
<keyword evidence="8 13" id="KW-0175">Coiled coil</keyword>
<dbReference type="FunFam" id="3.10.490.20:FF:000010">
    <property type="entry name" value="Dynein heavy chain, putative"/>
    <property type="match status" value="1"/>
</dbReference>
<evidence type="ECO:0000259" key="16">
    <source>
        <dbReference type="Pfam" id="PF12780"/>
    </source>
</evidence>
<organism evidence="21">
    <name type="scientific">Octactis speculum</name>
    <dbReference type="NCBI Taxonomy" id="3111310"/>
    <lineage>
        <taxon>Eukaryota</taxon>
        <taxon>Sar</taxon>
        <taxon>Stramenopiles</taxon>
        <taxon>Ochrophyta</taxon>
        <taxon>Dictyochophyceae</taxon>
        <taxon>Dictyochales</taxon>
        <taxon>Dictyochaceae</taxon>
        <taxon>Octactis</taxon>
    </lineage>
</organism>
<dbReference type="FunFam" id="1.20.920.20:FF:000001">
    <property type="entry name" value="dynein heavy chain 2, axonemal"/>
    <property type="match status" value="1"/>
</dbReference>
<dbReference type="GO" id="GO:0008569">
    <property type="term" value="F:minus-end-directed microtubule motor activity"/>
    <property type="evidence" value="ECO:0007669"/>
    <property type="project" value="InterPro"/>
</dbReference>
<dbReference type="InterPro" id="IPR024743">
    <property type="entry name" value="Dynein_HC_stalk"/>
</dbReference>
<dbReference type="Gene3D" id="3.40.50.300">
    <property type="entry name" value="P-loop containing nucleotide triphosphate hydrolases"/>
    <property type="match status" value="3"/>
</dbReference>
<dbReference type="Pfam" id="PF17857">
    <property type="entry name" value="AAA_lid_1"/>
    <property type="match status" value="1"/>
</dbReference>
<dbReference type="GO" id="GO:0005930">
    <property type="term" value="C:axoneme"/>
    <property type="evidence" value="ECO:0007669"/>
    <property type="project" value="UniProtKB-SubCell"/>
</dbReference>
<reference evidence="21" key="1">
    <citation type="submission" date="2021-01" db="EMBL/GenBank/DDBJ databases">
        <authorList>
            <person name="Corre E."/>
            <person name="Pelletier E."/>
            <person name="Niang G."/>
            <person name="Scheremetjew M."/>
            <person name="Finn R."/>
            <person name="Kale V."/>
            <person name="Holt S."/>
            <person name="Cochrane G."/>
            <person name="Meng A."/>
            <person name="Brown T."/>
            <person name="Cohen L."/>
        </authorList>
    </citation>
    <scope>NUCLEOTIDE SEQUENCE</scope>
    <source>
        <strain evidence="21">CCMP1381</strain>
    </source>
</reference>
<evidence type="ECO:0000256" key="1">
    <source>
        <dbReference type="ARBA" id="ARBA00004430"/>
    </source>
</evidence>
<dbReference type="InterPro" id="IPR041658">
    <property type="entry name" value="AAA_lid_11"/>
</dbReference>
<keyword evidence="7" id="KW-0243">Dynein</keyword>
<evidence type="ECO:0000256" key="9">
    <source>
        <dbReference type="ARBA" id="ARBA00023069"/>
    </source>
</evidence>
<keyword evidence="2" id="KW-0963">Cytoplasm</keyword>
<dbReference type="InterPro" id="IPR035706">
    <property type="entry name" value="AAA_9"/>
</dbReference>
<keyword evidence="10" id="KW-0505">Motor protein</keyword>
<evidence type="ECO:0000256" key="10">
    <source>
        <dbReference type="ARBA" id="ARBA00023175"/>
    </source>
</evidence>
<dbReference type="Gene3D" id="1.10.8.720">
    <property type="entry name" value="Region D6 of dynein motor"/>
    <property type="match status" value="1"/>
</dbReference>
<proteinExistence type="predicted"/>
<evidence type="ECO:0000256" key="13">
    <source>
        <dbReference type="SAM" id="Coils"/>
    </source>
</evidence>
<dbReference type="FunFam" id="3.40.50.300:FF:000320">
    <property type="entry name" value="Dynein, axonemal, heavy chain 5"/>
    <property type="match status" value="1"/>
</dbReference>
<dbReference type="Pfam" id="PF03028">
    <property type="entry name" value="Dynein_heavy"/>
    <property type="match status" value="1"/>
</dbReference>